<dbReference type="PROSITE" id="PS00659">
    <property type="entry name" value="GLYCOSYL_HYDROL_F5"/>
    <property type="match status" value="1"/>
</dbReference>
<reference evidence="6" key="1">
    <citation type="journal article" date="2013" name="Environ. Microbiol.">
        <title>Microbiota from the distal guts of lean and obese adolescents exhibit partial functional redundancy besides clear differences in community structure.</title>
        <authorList>
            <person name="Ferrer M."/>
            <person name="Ruiz A."/>
            <person name="Lanza F."/>
            <person name="Haange S.B."/>
            <person name="Oberbach A."/>
            <person name="Till H."/>
            <person name="Bargiela R."/>
            <person name="Campoy C."/>
            <person name="Segura M.T."/>
            <person name="Richter M."/>
            <person name="von Bergen M."/>
            <person name="Seifert J."/>
            <person name="Suarez A."/>
        </authorList>
    </citation>
    <scope>NUCLEOTIDE SEQUENCE</scope>
</reference>
<evidence type="ECO:0000256" key="3">
    <source>
        <dbReference type="ARBA" id="ARBA00023295"/>
    </source>
</evidence>
<gene>
    <name evidence="6" type="ORF">LEA_07479</name>
</gene>
<keyword evidence="4" id="KW-0624">Polysaccharide degradation</keyword>
<evidence type="ECO:0000259" key="5">
    <source>
        <dbReference type="Pfam" id="PF00150"/>
    </source>
</evidence>
<dbReference type="PANTHER" id="PTHR31297">
    <property type="entry name" value="GLUCAN ENDO-1,6-BETA-GLUCOSIDASE B"/>
    <property type="match status" value="1"/>
</dbReference>
<evidence type="ECO:0000256" key="4">
    <source>
        <dbReference type="ARBA" id="ARBA00023326"/>
    </source>
</evidence>
<feature type="domain" description="Glycoside hydrolase family 5" evidence="5">
    <location>
        <begin position="2"/>
        <end position="186"/>
    </location>
</feature>
<sequence>DIRKIASMGFDHVRLAIDYEVLEDEYGRTREEGFAYVTRVVEWCKRQELNIVLDLHKAYGYDFNNAGDKEKNILFTNKMVQKRFVNLWIKIAEHYANETHVAFELLNEVVEQENAEAWNLLIAETVDAIRRIARDTIIIYGGIQWNSVKTLKLLEKPKDENILFTFHFYEPLLFTHQKAHWVPTISQTEDIHYPEAMDYYRTKSLP</sequence>
<protein>
    <submittedName>
        <fullName evidence="6">Endoglucanase</fullName>
    </submittedName>
</protein>
<dbReference type="InterPro" id="IPR018087">
    <property type="entry name" value="Glyco_hydro_5_CS"/>
</dbReference>
<evidence type="ECO:0000256" key="2">
    <source>
        <dbReference type="ARBA" id="ARBA00023277"/>
    </source>
</evidence>
<dbReference type="AlphaFoldDB" id="K1TXX5"/>
<dbReference type="GO" id="GO:0009251">
    <property type="term" value="P:glucan catabolic process"/>
    <property type="evidence" value="ECO:0007669"/>
    <property type="project" value="TreeGrafter"/>
</dbReference>
<keyword evidence="3" id="KW-0326">Glycosidase</keyword>
<name>K1TXX5_9ZZZZ</name>
<dbReference type="InterPro" id="IPR017853">
    <property type="entry name" value="GH"/>
</dbReference>
<feature type="non-terminal residue" evidence="6">
    <location>
        <position position="206"/>
    </location>
</feature>
<keyword evidence="1" id="KW-0378">Hydrolase</keyword>
<dbReference type="InterPro" id="IPR001547">
    <property type="entry name" value="Glyco_hydro_5"/>
</dbReference>
<organism evidence="6">
    <name type="scientific">human gut metagenome</name>
    <dbReference type="NCBI Taxonomy" id="408170"/>
    <lineage>
        <taxon>unclassified sequences</taxon>
        <taxon>metagenomes</taxon>
        <taxon>organismal metagenomes</taxon>
    </lineage>
</organism>
<dbReference type="SUPFAM" id="SSF51445">
    <property type="entry name" value="(Trans)glycosidases"/>
    <property type="match status" value="1"/>
</dbReference>
<evidence type="ECO:0000313" key="6">
    <source>
        <dbReference type="EMBL" id="EKC71020.1"/>
    </source>
</evidence>
<keyword evidence="2" id="KW-0119">Carbohydrate metabolism</keyword>
<feature type="non-terminal residue" evidence="6">
    <location>
        <position position="1"/>
    </location>
</feature>
<dbReference type="Pfam" id="PF00150">
    <property type="entry name" value="Cellulase"/>
    <property type="match status" value="1"/>
</dbReference>
<dbReference type="GO" id="GO:0008422">
    <property type="term" value="F:beta-glucosidase activity"/>
    <property type="evidence" value="ECO:0007669"/>
    <property type="project" value="TreeGrafter"/>
</dbReference>
<dbReference type="EMBL" id="AJWY01004931">
    <property type="protein sequence ID" value="EKC71020.1"/>
    <property type="molecule type" value="Genomic_DNA"/>
</dbReference>
<dbReference type="Gene3D" id="3.20.20.80">
    <property type="entry name" value="Glycosidases"/>
    <property type="match status" value="1"/>
</dbReference>
<comment type="caution">
    <text evidence="6">The sequence shown here is derived from an EMBL/GenBank/DDBJ whole genome shotgun (WGS) entry which is preliminary data.</text>
</comment>
<dbReference type="PANTHER" id="PTHR31297:SF41">
    <property type="entry name" value="ENDOGLUCANASE, PUTATIVE (AFU_ORTHOLOGUE AFUA_5G01830)-RELATED"/>
    <property type="match status" value="1"/>
</dbReference>
<dbReference type="GO" id="GO:0005576">
    <property type="term" value="C:extracellular region"/>
    <property type="evidence" value="ECO:0007669"/>
    <property type="project" value="TreeGrafter"/>
</dbReference>
<proteinExistence type="predicted"/>
<dbReference type="InterPro" id="IPR050386">
    <property type="entry name" value="Glycosyl_hydrolase_5"/>
</dbReference>
<evidence type="ECO:0000256" key="1">
    <source>
        <dbReference type="ARBA" id="ARBA00022801"/>
    </source>
</evidence>
<dbReference type="GO" id="GO:0009986">
    <property type="term" value="C:cell surface"/>
    <property type="evidence" value="ECO:0007669"/>
    <property type="project" value="TreeGrafter"/>
</dbReference>
<accession>K1TXX5</accession>